<evidence type="ECO:0000313" key="2">
    <source>
        <dbReference type="EMBL" id="MFC5862811.1"/>
    </source>
</evidence>
<proteinExistence type="predicted"/>
<dbReference type="RefSeq" id="WP_263336727.1">
    <property type="nucleotide sequence ID" value="NZ_JAGSYH010000003.1"/>
</dbReference>
<reference evidence="3" key="1">
    <citation type="journal article" date="2019" name="Int. J. Syst. Evol. Microbiol.">
        <title>The Global Catalogue of Microorganisms (GCM) 10K type strain sequencing project: providing services to taxonomists for standard genome sequencing and annotation.</title>
        <authorList>
            <consortium name="The Broad Institute Genomics Platform"/>
            <consortium name="The Broad Institute Genome Sequencing Center for Infectious Disease"/>
            <person name="Wu L."/>
            <person name="Ma J."/>
        </authorList>
    </citation>
    <scope>NUCLEOTIDE SEQUENCE [LARGE SCALE GENOMIC DNA]</scope>
    <source>
        <strain evidence="3">JCM 4087</strain>
    </source>
</reference>
<evidence type="ECO:0000256" key="1">
    <source>
        <dbReference type="SAM" id="SignalP"/>
    </source>
</evidence>
<feature type="chain" id="PRO_5045142402" evidence="1">
    <location>
        <begin position="26"/>
        <end position="195"/>
    </location>
</feature>
<dbReference type="Proteomes" id="UP001596091">
    <property type="component" value="Unassembled WGS sequence"/>
</dbReference>
<gene>
    <name evidence="2" type="ORF">ACFPT7_10955</name>
</gene>
<accession>A0ABW1EET9</accession>
<organism evidence="2 3">
    <name type="scientific">Acidicapsa dinghuensis</name>
    <dbReference type="NCBI Taxonomy" id="2218256"/>
    <lineage>
        <taxon>Bacteria</taxon>
        <taxon>Pseudomonadati</taxon>
        <taxon>Acidobacteriota</taxon>
        <taxon>Terriglobia</taxon>
        <taxon>Terriglobales</taxon>
        <taxon>Acidobacteriaceae</taxon>
        <taxon>Acidicapsa</taxon>
    </lineage>
</organism>
<dbReference type="InterPro" id="IPR025348">
    <property type="entry name" value="DUF4252"/>
</dbReference>
<keyword evidence="3" id="KW-1185">Reference proteome</keyword>
<feature type="signal peptide" evidence="1">
    <location>
        <begin position="1"/>
        <end position="25"/>
    </location>
</feature>
<sequence length="195" mass="21465">MKATRVWAGMLAVGMGIALVMAARAQDELPMPSPAEKVLADKAKHVTEVTLDKSMLAFAAKFIDKDEGDDKDSQAVKDMIRNLKGVYVRDYEFDKDNSYSAADLAALRKYFEGSEWSPMVHERTKGEPEGTDVYVKLVNGQMQGLYVLDAEPRELSLVLILGPIDIDKVAELSGNFGIPKEAGKRIKKAEKEAGK</sequence>
<comment type="caution">
    <text evidence="2">The sequence shown here is derived from an EMBL/GenBank/DDBJ whole genome shotgun (WGS) entry which is preliminary data.</text>
</comment>
<dbReference type="EMBL" id="JBHSPH010000002">
    <property type="protein sequence ID" value="MFC5862811.1"/>
    <property type="molecule type" value="Genomic_DNA"/>
</dbReference>
<protein>
    <submittedName>
        <fullName evidence="2">DUF4252 domain-containing protein</fullName>
    </submittedName>
</protein>
<evidence type="ECO:0000313" key="3">
    <source>
        <dbReference type="Proteomes" id="UP001596091"/>
    </source>
</evidence>
<keyword evidence="1" id="KW-0732">Signal</keyword>
<dbReference type="Pfam" id="PF14060">
    <property type="entry name" value="DUF4252"/>
    <property type="match status" value="1"/>
</dbReference>
<name>A0ABW1EET9_9BACT</name>